<comment type="caution">
    <text evidence="11">The sequence shown here is derived from an EMBL/GenBank/DDBJ whole genome shotgun (WGS) entry which is preliminary data.</text>
</comment>
<dbReference type="Proteomes" id="UP001203761">
    <property type="component" value="Unassembled WGS sequence"/>
</dbReference>
<gene>
    <name evidence="10" type="primary">fluC</name>
    <name evidence="10" type="synonym">crcB</name>
    <name evidence="11" type="ORF">Bequi_03065</name>
</gene>
<evidence type="ECO:0000256" key="8">
    <source>
        <dbReference type="ARBA" id="ARBA00035585"/>
    </source>
</evidence>
<keyword evidence="10" id="KW-0479">Metal-binding</keyword>
<comment type="catalytic activity">
    <reaction evidence="8">
        <text>fluoride(in) = fluoride(out)</text>
        <dbReference type="Rhea" id="RHEA:76159"/>
        <dbReference type="ChEBI" id="CHEBI:17051"/>
    </reaction>
    <physiologicalReaction direction="left-to-right" evidence="8">
        <dbReference type="Rhea" id="RHEA:76160"/>
    </physiologicalReaction>
</comment>
<feature type="binding site" evidence="10">
    <location>
        <position position="124"/>
    </location>
    <ligand>
        <name>Na(+)</name>
        <dbReference type="ChEBI" id="CHEBI:29101"/>
        <note>structural</note>
    </ligand>
</feature>
<feature type="binding site" evidence="10">
    <location>
        <position position="127"/>
    </location>
    <ligand>
        <name>Na(+)</name>
        <dbReference type="ChEBI" id="CHEBI:29101"/>
        <note>structural</note>
    </ligand>
</feature>
<comment type="subcellular location">
    <subcellularLocation>
        <location evidence="1 10">Cell membrane</location>
        <topology evidence="1 10">Multi-pass membrane protein</topology>
    </subcellularLocation>
</comment>
<dbReference type="PANTHER" id="PTHR28259">
    <property type="entry name" value="FLUORIDE EXPORT PROTEIN 1-RELATED"/>
    <property type="match status" value="1"/>
</dbReference>
<keyword evidence="4 10" id="KW-1133">Transmembrane helix</keyword>
<keyword evidence="10" id="KW-0813">Transport</keyword>
<dbReference type="InterPro" id="IPR003691">
    <property type="entry name" value="FluC"/>
</dbReference>
<evidence type="ECO:0000256" key="4">
    <source>
        <dbReference type="ARBA" id="ARBA00022989"/>
    </source>
</evidence>
<evidence type="ECO:0000256" key="3">
    <source>
        <dbReference type="ARBA" id="ARBA00022692"/>
    </source>
</evidence>
<evidence type="ECO:0000256" key="6">
    <source>
        <dbReference type="ARBA" id="ARBA00023303"/>
    </source>
</evidence>
<evidence type="ECO:0000256" key="9">
    <source>
        <dbReference type="ARBA" id="ARBA00049940"/>
    </source>
</evidence>
<organism evidence="11 12">
    <name type="scientific">Brachybacterium equifaecis</name>
    <dbReference type="NCBI Taxonomy" id="2910770"/>
    <lineage>
        <taxon>Bacteria</taxon>
        <taxon>Bacillati</taxon>
        <taxon>Actinomycetota</taxon>
        <taxon>Actinomycetes</taxon>
        <taxon>Micrococcales</taxon>
        <taxon>Dermabacteraceae</taxon>
        <taxon>Brachybacterium</taxon>
    </lineage>
</organism>
<comment type="similarity">
    <text evidence="7 10">Belongs to the fluoride channel Fluc/FEX (TC 1.A.43) family.</text>
</comment>
<feature type="transmembrane region" description="Helical" evidence="10">
    <location>
        <begin position="49"/>
        <end position="67"/>
    </location>
</feature>
<feature type="transmembrane region" description="Helical" evidence="10">
    <location>
        <begin position="146"/>
        <end position="173"/>
    </location>
</feature>
<comment type="function">
    <text evidence="9 10">Fluoride-specific ion channel. Important for reducing fluoride concentration in the cell, thus reducing its toxicity.</text>
</comment>
<feature type="transmembrane region" description="Helical" evidence="10">
    <location>
        <begin position="87"/>
        <end position="104"/>
    </location>
</feature>
<evidence type="ECO:0000256" key="7">
    <source>
        <dbReference type="ARBA" id="ARBA00035120"/>
    </source>
</evidence>
<dbReference type="PANTHER" id="PTHR28259:SF1">
    <property type="entry name" value="FLUORIDE EXPORT PROTEIN 1-RELATED"/>
    <property type="match status" value="1"/>
</dbReference>
<dbReference type="Pfam" id="PF02537">
    <property type="entry name" value="CRCB"/>
    <property type="match status" value="1"/>
</dbReference>
<reference evidence="11" key="1">
    <citation type="submission" date="2022-02" db="EMBL/GenBank/DDBJ databases">
        <authorList>
            <person name="Lee M."/>
            <person name="Kim S.-J."/>
            <person name="Jung M.-Y."/>
        </authorList>
    </citation>
    <scope>NUCLEOTIDE SEQUENCE</scope>
    <source>
        <strain evidence="11">JHP9</strain>
    </source>
</reference>
<keyword evidence="10" id="KW-0915">Sodium</keyword>
<evidence type="ECO:0000256" key="10">
    <source>
        <dbReference type="HAMAP-Rule" id="MF_00454"/>
    </source>
</evidence>
<proteinExistence type="inferred from homology"/>
<evidence type="ECO:0000313" key="12">
    <source>
        <dbReference type="Proteomes" id="UP001203761"/>
    </source>
</evidence>
<keyword evidence="12" id="KW-1185">Reference proteome</keyword>
<keyword evidence="10" id="KW-0406">Ion transport</keyword>
<keyword evidence="3 10" id="KW-0812">Transmembrane</keyword>
<evidence type="ECO:0000313" key="11">
    <source>
        <dbReference type="EMBL" id="MCL6422372.1"/>
    </source>
</evidence>
<name>A0ABT0QXH5_9MICO</name>
<protein>
    <recommendedName>
        <fullName evidence="10">Fluoride-specific ion channel FluC</fullName>
    </recommendedName>
</protein>
<evidence type="ECO:0000256" key="1">
    <source>
        <dbReference type="ARBA" id="ARBA00004651"/>
    </source>
</evidence>
<accession>A0ABT0QXH5</accession>
<feature type="transmembrane region" description="Helical" evidence="10">
    <location>
        <begin position="116"/>
        <end position="134"/>
    </location>
</feature>
<evidence type="ECO:0000256" key="5">
    <source>
        <dbReference type="ARBA" id="ARBA00023136"/>
    </source>
</evidence>
<dbReference type="HAMAP" id="MF_00454">
    <property type="entry name" value="FluC"/>
    <property type="match status" value="1"/>
</dbReference>
<dbReference type="EMBL" id="JAKNCJ010000001">
    <property type="protein sequence ID" value="MCL6422372.1"/>
    <property type="molecule type" value="Genomic_DNA"/>
</dbReference>
<keyword evidence="2 10" id="KW-1003">Cell membrane</keyword>
<sequence length="188" mass="19480">MTIPPEPRRRDDPRMHTVEMEALGLSDLLEAELSFGSGPVRKPLPMWKIVLLVALGGAIGAMARQGIALAMTTLTTPTLIELPRATLLVNVLGCMGLGVLTGILEKRPETPQWVHPLVGAGLLGGFTTFSAVVLESSAMIGANFPALSFAYGVTTALGAIGGAVAGLLLGLWLGGRGGTERTAAEVRA</sequence>
<keyword evidence="5 10" id="KW-0472">Membrane</keyword>
<dbReference type="RefSeq" id="WP_249736476.1">
    <property type="nucleotide sequence ID" value="NZ_JAKNCJ010000001.1"/>
</dbReference>
<keyword evidence="6 10" id="KW-0407">Ion channel</keyword>
<comment type="activity regulation">
    <text evidence="10">Na(+) is not transported, but it plays an essential structural role and its presence is essential for fluoride channel function.</text>
</comment>
<evidence type="ECO:0000256" key="2">
    <source>
        <dbReference type="ARBA" id="ARBA00022475"/>
    </source>
</evidence>